<evidence type="ECO:0000313" key="2">
    <source>
        <dbReference type="EMBL" id="KKK41050.1"/>
    </source>
</evidence>
<dbReference type="EMBL" id="LAZR01070429">
    <property type="protein sequence ID" value="KKK41050.1"/>
    <property type="molecule type" value="Genomic_DNA"/>
</dbReference>
<proteinExistence type="predicted"/>
<feature type="transmembrane region" description="Helical" evidence="1">
    <location>
        <begin position="144"/>
        <end position="164"/>
    </location>
</feature>
<reference evidence="2" key="1">
    <citation type="journal article" date="2015" name="Nature">
        <title>Complex archaea that bridge the gap between prokaryotes and eukaryotes.</title>
        <authorList>
            <person name="Spang A."/>
            <person name="Saw J.H."/>
            <person name="Jorgensen S.L."/>
            <person name="Zaremba-Niedzwiedzka K."/>
            <person name="Martijn J."/>
            <person name="Lind A.E."/>
            <person name="van Eijk R."/>
            <person name="Schleper C."/>
            <person name="Guy L."/>
            <person name="Ettema T.J."/>
        </authorList>
    </citation>
    <scope>NUCLEOTIDE SEQUENCE</scope>
</reference>
<name>A0A0F8VYR4_9ZZZZ</name>
<accession>A0A0F8VYR4</accession>
<protein>
    <submittedName>
        <fullName evidence="2">Uncharacterized protein</fullName>
    </submittedName>
</protein>
<keyword evidence="1" id="KW-0812">Transmembrane</keyword>
<gene>
    <name evidence="2" type="ORF">LCGC14_2866440</name>
</gene>
<dbReference type="AlphaFoldDB" id="A0A0F8VYR4"/>
<evidence type="ECO:0000256" key="1">
    <source>
        <dbReference type="SAM" id="Phobius"/>
    </source>
</evidence>
<sequence>MKRKLKENEFHCFLINSNDITSNISLFNSLGHLGFKDVQISKDTVIPVIIIYHPLEDGIFRNTPPDFNISIIEEDLVSTWYTIDGGITNYTFTGTIGTIDQDAWNVALEGQINITFYAQDSAGNIGTTIVHVTKSVPSEPAIPGYNLFLLIGVISVASIIIVKIQKTKFFKGKIEAVWELLLPFKYLKLNLRVIAIFSNIFVF</sequence>
<keyword evidence="1" id="KW-1133">Transmembrane helix</keyword>
<comment type="caution">
    <text evidence="2">The sequence shown here is derived from an EMBL/GenBank/DDBJ whole genome shotgun (WGS) entry which is preliminary data.</text>
</comment>
<organism evidence="2">
    <name type="scientific">marine sediment metagenome</name>
    <dbReference type="NCBI Taxonomy" id="412755"/>
    <lineage>
        <taxon>unclassified sequences</taxon>
        <taxon>metagenomes</taxon>
        <taxon>ecological metagenomes</taxon>
    </lineage>
</organism>
<keyword evidence="1" id="KW-0472">Membrane</keyword>